<evidence type="ECO:0000259" key="6">
    <source>
        <dbReference type="Pfam" id="PF08281"/>
    </source>
</evidence>
<dbReference type="AlphaFoldDB" id="A0A1T4T9A0"/>
<dbReference type="Pfam" id="PF04542">
    <property type="entry name" value="Sigma70_r2"/>
    <property type="match status" value="1"/>
</dbReference>
<dbReference type="GO" id="GO:0006352">
    <property type="term" value="P:DNA-templated transcription initiation"/>
    <property type="evidence" value="ECO:0007669"/>
    <property type="project" value="InterPro"/>
</dbReference>
<evidence type="ECO:0000259" key="5">
    <source>
        <dbReference type="Pfam" id="PF04542"/>
    </source>
</evidence>
<dbReference type="STRING" id="225324.SAMN02745126_05870"/>
<keyword evidence="2" id="KW-0805">Transcription regulation</keyword>
<evidence type="ECO:0000313" key="8">
    <source>
        <dbReference type="Proteomes" id="UP000190092"/>
    </source>
</evidence>
<gene>
    <name evidence="7" type="ORF">SAMN02745126_05870</name>
</gene>
<dbReference type="GO" id="GO:0003677">
    <property type="term" value="F:DNA binding"/>
    <property type="evidence" value="ECO:0007669"/>
    <property type="project" value="InterPro"/>
</dbReference>
<dbReference type="Proteomes" id="UP000190092">
    <property type="component" value="Unassembled WGS sequence"/>
</dbReference>
<dbReference type="CDD" id="cd06171">
    <property type="entry name" value="Sigma70_r4"/>
    <property type="match status" value="1"/>
</dbReference>
<dbReference type="NCBIfam" id="TIGR02937">
    <property type="entry name" value="sigma70-ECF"/>
    <property type="match status" value="1"/>
</dbReference>
<dbReference type="InterPro" id="IPR013324">
    <property type="entry name" value="RNA_pol_sigma_r3/r4-like"/>
</dbReference>
<dbReference type="OrthoDB" id="9803470at2"/>
<dbReference type="InterPro" id="IPR036388">
    <property type="entry name" value="WH-like_DNA-bd_sf"/>
</dbReference>
<dbReference type="InterPro" id="IPR039425">
    <property type="entry name" value="RNA_pol_sigma-70-like"/>
</dbReference>
<organism evidence="7 8">
    <name type="scientific">Enhydrobacter aerosaccus</name>
    <dbReference type="NCBI Taxonomy" id="225324"/>
    <lineage>
        <taxon>Bacteria</taxon>
        <taxon>Pseudomonadati</taxon>
        <taxon>Pseudomonadota</taxon>
        <taxon>Alphaproteobacteria</taxon>
        <taxon>Hyphomicrobiales</taxon>
        <taxon>Enhydrobacter</taxon>
    </lineage>
</organism>
<dbReference type="GO" id="GO:0016987">
    <property type="term" value="F:sigma factor activity"/>
    <property type="evidence" value="ECO:0007669"/>
    <property type="project" value="UniProtKB-KW"/>
</dbReference>
<dbReference type="Gene3D" id="1.10.1740.10">
    <property type="match status" value="1"/>
</dbReference>
<feature type="domain" description="RNA polymerase sigma-70 region 2" evidence="5">
    <location>
        <begin position="8"/>
        <end position="73"/>
    </location>
</feature>
<dbReference type="InterPro" id="IPR014284">
    <property type="entry name" value="RNA_pol_sigma-70_dom"/>
</dbReference>
<accession>A0A1T4T9A0</accession>
<evidence type="ECO:0000256" key="4">
    <source>
        <dbReference type="ARBA" id="ARBA00023163"/>
    </source>
</evidence>
<dbReference type="Gene3D" id="1.10.10.10">
    <property type="entry name" value="Winged helix-like DNA-binding domain superfamily/Winged helix DNA-binding domain"/>
    <property type="match status" value="1"/>
</dbReference>
<name>A0A1T4T9A0_9HYPH</name>
<dbReference type="EMBL" id="FUWJ01000014">
    <property type="protein sequence ID" value="SKA37016.1"/>
    <property type="molecule type" value="Genomic_DNA"/>
</dbReference>
<evidence type="ECO:0000313" key="7">
    <source>
        <dbReference type="EMBL" id="SKA37016.1"/>
    </source>
</evidence>
<sequence length="155" mass="17212">MIRDDIVALLPDLRAFARFMCREREAADELVQNTVLMALDKQDQFTEGTNLKGWLFTIMRNRFYSDLRAQRRRPAPIDDTAATPLAAVDNPEATLALKELSAALWDLSPQSREALILIGAGGFSYEEAAALCDCSVGTLKARVSRARKLLAGKIR</sequence>
<dbReference type="SUPFAM" id="SSF88946">
    <property type="entry name" value="Sigma2 domain of RNA polymerase sigma factors"/>
    <property type="match status" value="1"/>
</dbReference>
<keyword evidence="8" id="KW-1185">Reference proteome</keyword>
<dbReference type="PANTHER" id="PTHR43133:SF25">
    <property type="entry name" value="RNA POLYMERASE SIGMA FACTOR RFAY-RELATED"/>
    <property type="match status" value="1"/>
</dbReference>
<keyword evidence="4" id="KW-0804">Transcription</keyword>
<dbReference type="InterPro" id="IPR007627">
    <property type="entry name" value="RNA_pol_sigma70_r2"/>
</dbReference>
<protein>
    <submittedName>
        <fullName evidence="7">RNA polymerase sigma-70 factor, ECF subfamily</fullName>
    </submittedName>
</protein>
<dbReference type="InterPro" id="IPR013249">
    <property type="entry name" value="RNA_pol_sigma70_r4_t2"/>
</dbReference>
<dbReference type="Pfam" id="PF08281">
    <property type="entry name" value="Sigma70_r4_2"/>
    <property type="match status" value="1"/>
</dbReference>
<proteinExistence type="inferred from homology"/>
<keyword evidence="3" id="KW-0731">Sigma factor</keyword>
<reference evidence="8" key="1">
    <citation type="submission" date="2017-02" db="EMBL/GenBank/DDBJ databases">
        <authorList>
            <person name="Varghese N."/>
            <person name="Submissions S."/>
        </authorList>
    </citation>
    <scope>NUCLEOTIDE SEQUENCE [LARGE SCALE GENOMIC DNA]</scope>
    <source>
        <strain evidence="8">ATCC 27094</strain>
    </source>
</reference>
<dbReference type="SUPFAM" id="SSF88659">
    <property type="entry name" value="Sigma3 and sigma4 domains of RNA polymerase sigma factors"/>
    <property type="match status" value="1"/>
</dbReference>
<dbReference type="PANTHER" id="PTHR43133">
    <property type="entry name" value="RNA POLYMERASE ECF-TYPE SIGMA FACTO"/>
    <property type="match status" value="1"/>
</dbReference>
<evidence type="ECO:0000256" key="3">
    <source>
        <dbReference type="ARBA" id="ARBA00023082"/>
    </source>
</evidence>
<comment type="similarity">
    <text evidence="1">Belongs to the sigma-70 factor family. ECF subfamily.</text>
</comment>
<evidence type="ECO:0000256" key="1">
    <source>
        <dbReference type="ARBA" id="ARBA00010641"/>
    </source>
</evidence>
<feature type="domain" description="RNA polymerase sigma factor 70 region 4 type 2" evidence="6">
    <location>
        <begin position="99"/>
        <end position="150"/>
    </location>
</feature>
<dbReference type="InterPro" id="IPR013325">
    <property type="entry name" value="RNA_pol_sigma_r2"/>
</dbReference>
<evidence type="ECO:0000256" key="2">
    <source>
        <dbReference type="ARBA" id="ARBA00023015"/>
    </source>
</evidence>